<name>Q9PGK9_XYLFA</name>
<organism evidence="1 2">
    <name type="scientific">Xylella fastidiosa (strain 9a5c)</name>
    <dbReference type="NCBI Taxonomy" id="160492"/>
    <lineage>
        <taxon>Bacteria</taxon>
        <taxon>Pseudomonadati</taxon>
        <taxon>Pseudomonadota</taxon>
        <taxon>Gammaproteobacteria</taxon>
        <taxon>Lysobacterales</taxon>
        <taxon>Lysobacteraceae</taxon>
        <taxon>Xylella</taxon>
    </lineage>
</organism>
<dbReference type="EMBL" id="AE003849">
    <property type="protein sequence ID" value="AAF83102.1"/>
    <property type="molecule type" value="Genomic_DNA"/>
</dbReference>
<evidence type="ECO:0000313" key="1">
    <source>
        <dbReference type="EMBL" id="AAF83102.1"/>
    </source>
</evidence>
<protein>
    <submittedName>
        <fullName evidence="1">Uncharacterized protein</fullName>
    </submittedName>
</protein>
<gene>
    <name evidence="1" type="ordered locus">XF_0289</name>
</gene>
<dbReference type="KEGG" id="xfa:XF_0289"/>
<evidence type="ECO:0000313" key="2">
    <source>
        <dbReference type="Proteomes" id="UP000000812"/>
    </source>
</evidence>
<accession>Q9PGK9</accession>
<dbReference type="Proteomes" id="UP000000812">
    <property type="component" value="Chromosome"/>
</dbReference>
<dbReference type="AlphaFoldDB" id="Q9PGK9"/>
<dbReference type="PIR" id="F82824">
    <property type="entry name" value="F82824"/>
</dbReference>
<proteinExistence type="predicted"/>
<sequence length="99" mass="11713">MMLKAWMNCYFLRIKLMRFLSWQRVCIGILFLGDRIQSIHDVSLFEGDTCVNHCVNPLVFEVIPTLLHVIVLARMQSVFIVLHPLEWLSMRFLVRSCLF</sequence>
<reference evidence="1 2" key="1">
    <citation type="journal article" date="2000" name="Nature">
        <title>The genome sequence of the plant pathogen Xylella fastidiosa.</title>
        <authorList>
            <person name="Simpson A.J."/>
            <person name="Reinach F.C."/>
            <person name="Arruda P."/>
            <person name="Abreu F.A."/>
            <person name="Acencio M."/>
            <person name="Alvarenga R."/>
            <person name="Alves L.M."/>
            <person name="Araya J.E."/>
            <person name="Baia G.S."/>
            <person name="Baptista C.S."/>
            <person name="Barros M.H."/>
            <person name="Bonaccorsi E.D."/>
            <person name="Bordin S."/>
            <person name="Bove J.M."/>
            <person name="Briones M.R."/>
            <person name="Bueno M.R."/>
            <person name="Camargo A.A."/>
            <person name="Camargo L.E."/>
            <person name="Carraro D.M."/>
            <person name="Carrer H."/>
            <person name="Colauto N.B."/>
            <person name="Colombo C."/>
            <person name="Costa F.F."/>
            <person name="Costa M.C."/>
            <person name="Costa-Neto C.M."/>
            <person name="Coutinho L.L."/>
            <person name="Cristofani M."/>
            <person name="Dias-Neto E."/>
            <person name="Docena C."/>
            <person name="El-Dorry H."/>
            <person name="Facincani A.P."/>
            <person name="Ferreira A.J."/>
            <person name="Ferreira V.C."/>
            <person name="Ferro J.A."/>
            <person name="Fraga J.S."/>
            <person name="Franca S.C."/>
            <person name="Franco M.C."/>
            <person name="Frohme M."/>
            <person name="Furlan L.R."/>
            <person name="Garnier M."/>
            <person name="Goldman G.H."/>
            <person name="Goldman M.H."/>
            <person name="Gomes S.L."/>
            <person name="Gruber A."/>
            <person name="Ho P.L."/>
            <person name="Hoheisel J.D."/>
            <person name="Junqueira M.L."/>
            <person name="Kemper E.L."/>
            <person name="Kitajima J.P."/>
            <person name="Krieger J.E."/>
            <person name="Kuramae E.E."/>
            <person name="Laigret F."/>
            <person name="Lambais M.R."/>
            <person name="Leite L.C."/>
            <person name="Lemos E.G."/>
            <person name="Lemos M.V."/>
            <person name="Lopes S.A."/>
            <person name="Lopes C.R."/>
            <person name="Machado J.A."/>
            <person name="Machado M.A."/>
            <person name="Madeira A.M."/>
            <person name="Madeira H.M."/>
            <person name="Marino C.L."/>
            <person name="Marques M.V."/>
            <person name="Martins E.A."/>
            <person name="Martins E.M."/>
            <person name="Matsukuma A.Y."/>
            <person name="Menck C.F."/>
            <person name="Miracca E.C."/>
            <person name="Miyaki C.Y."/>
            <person name="Monteriro-Vitorello C.B."/>
            <person name="Moon D.H."/>
            <person name="Nagai M.A."/>
            <person name="Nascimento A.L."/>
            <person name="Netto L.E."/>
            <person name="Nhani A.Jr."/>
            <person name="Nobrega F.G."/>
            <person name="Nunes L.R."/>
            <person name="Oliveira M.A."/>
            <person name="de Oliveira M.C."/>
            <person name="de Oliveira R.C."/>
            <person name="Palmieri D.A."/>
            <person name="Paris A."/>
            <person name="Peixoto B.R."/>
            <person name="Pereira G.A."/>
            <person name="Pereira H.A.Jr."/>
            <person name="Pesquero J.B."/>
            <person name="Quaggio R.B."/>
            <person name="Roberto P.G."/>
            <person name="Rodrigues V."/>
            <person name="de M Rosa A.J."/>
            <person name="de Rosa V.E.Jr."/>
            <person name="de Sa R.G."/>
            <person name="Santelli R.V."/>
            <person name="Sawasaki H.E."/>
            <person name="da Silva A.C."/>
            <person name="da Silva A.M."/>
            <person name="da Silva F.R."/>
            <person name="da Silva W.A.Jr."/>
            <person name="da Silveira J.F."/>
            <person name="Silvestri M.L."/>
            <person name="Siqueira W.J."/>
            <person name="de Souza A.A."/>
            <person name="de Souza A.P."/>
            <person name="Terenzi M.F."/>
            <person name="Truffi D."/>
            <person name="Tsai S.M."/>
            <person name="Tsuhako M.H."/>
            <person name="Vallada H."/>
            <person name="Van Sluys M.A."/>
            <person name="Verjovski-Almeida S."/>
            <person name="Vettore A.L."/>
            <person name="Zago M.A."/>
            <person name="Zatz M."/>
            <person name="Meidanis J."/>
            <person name="Setubal J.C."/>
        </authorList>
    </citation>
    <scope>NUCLEOTIDE SEQUENCE [LARGE SCALE GENOMIC DNA]</scope>
    <source>
        <strain evidence="1 2">9a5c</strain>
    </source>
</reference>
<dbReference type="HOGENOM" id="CLU_2319439_0_0_6"/>